<feature type="transmembrane region" description="Helical" evidence="1">
    <location>
        <begin position="80"/>
        <end position="99"/>
    </location>
</feature>
<feature type="transmembrane region" description="Helical" evidence="1">
    <location>
        <begin position="20"/>
        <end position="37"/>
    </location>
</feature>
<dbReference type="Proteomes" id="UP000515861">
    <property type="component" value="Chromosome"/>
</dbReference>
<evidence type="ECO:0000256" key="1">
    <source>
        <dbReference type="SAM" id="Phobius"/>
    </source>
</evidence>
<proteinExistence type="predicted"/>
<organism evidence="2 3">
    <name type="scientific">Sphingomonas sabuli</name>
    <dbReference type="NCBI Taxonomy" id="2764186"/>
    <lineage>
        <taxon>Bacteria</taxon>
        <taxon>Pseudomonadati</taxon>
        <taxon>Pseudomonadota</taxon>
        <taxon>Alphaproteobacteria</taxon>
        <taxon>Sphingomonadales</taxon>
        <taxon>Sphingomonadaceae</taxon>
        <taxon>Sphingomonas</taxon>
    </lineage>
</organism>
<dbReference type="AlphaFoldDB" id="A0A7G9L3U2"/>
<sequence>MPRSALASRRRIGQGPIPLAEYFPAVSVLVASLLAVLPIVTQTGWFPSFGFLLLIAWRLYRNDVWPSWWAAPLGLFNDLVTGAPIGLSVTVWTMAMLALDLLDRRTIWRDYWVEWALAAVLILFNESAEWQVAAWMRGGVPFASMVPPILISIAAFPIAAWVVAKLDQWRLGSP</sequence>
<feature type="transmembrane region" description="Helical" evidence="1">
    <location>
        <begin position="140"/>
        <end position="164"/>
    </location>
</feature>
<dbReference type="KEGG" id="ssau:H8M03_02800"/>
<reference evidence="2 3" key="1">
    <citation type="submission" date="2020-08" db="EMBL/GenBank/DDBJ databases">
        <title>Sphingomonas sp. sand1-3 16S ribosomal RNA gene Genome sequencing and assembly.</title>
        <authorList>
            <person name="Kang M."/>
        </authorList>
    </citation>
    <scope>NUCLEOTIDE SEQUENCE [LARGE SCALE GENOMIC DNA]</scope>
    <source>
        <strain evidence="3">sand1-3</strain>
    </source>
</reference>
<dbReference type="EMBL" id="CP060697">
    <property type="protein sequence ID" value="QNM83291.1"/>
    <property type="molecule type" value="Genomic_DNA"/>
</dbReference>
<protein>
    <submittedName>
        <fullName evidence="2">Rod shape-determining protein MreD</fullName>
    </submittedName>
</protein>
<keyword evidence="1" id="KW-0812">Transmembrane</keyword>
<dbReference type="RefSeq" id="WP_187480246.1">
    <property type="nucleotide sequence ID" value="NZ_CP060697.1"/>
</dbReference>
<evidence type="ECO:0000313" key="2">
    <source>
        <dbReference type="EMBL" id="QNM83291.1"/>
    </source>
</evidence>
<evidence type="ECO:0000313" key="3">
    <source>
        <dbReference type="Proteomes" id="UP000515861"/>
    </source>
</evidence>
<gene>
    <name evidence="2" type="ORF">H8M03_02800</name>
</gene>
<keyword evidence="1" id="KW-0472">Membrane</keyword>
<keyword evidence="1" id="KW-1133">Transmembrane helix</keyword>
<keyword evidence="3" id="KW-1185">Reference proteome</keyword>
<accession>A0A7G9L3U2</accession>
<name>A0A7G9L3U2_9SPHN</name>